<name>A0A0B2VQB5_TOXCA</name>
<evidence type="ECO:0000256" key="1">
    <source>
        <dbReference type="ARBA" id="ARBA00010547"/>
    </source>
</evidence>
<dbReference type="OrthoDB" id="26401at2759"/>
<dbReference type="GO" id="GO:0005680">
    <property type="term" value="C:anaphase-promoting complex"/>
    <property type="evidence" value="ECO:0007669"/>
    <property type="project" value="InterPro"/>
</dbReference>
<keyword evidence="3" id="KW-0498">Mitosis</keyword>
<dbReference type="STRING" id="6265.A0A0B2VQB5"/>
<organism evidence="5 6">
    <name type="scientific">Toxocara canis</name>
    <name type="common">Canine roundworm</name>
    <dbReference type="NCBI Taxonomy" id="6265"/>
    <lineage>
        <taxon>Eukaryota</taxon>
        <taxon>Metazoa</taxon>
        <taxon>Ecdysozoa</taxon>
        <taxon>Nematoda</taxon>
        <taxon>Chromadorea</taxon>
        <taxon>Rhabditida</taxon>
        <taxon>Spirurina</taxon>
        <taxon>Ascaridomorpha</taxon>
        <taxon>Ascaridoidea</taxon>
        <taxon>Toxocaridae</taxon>
        <taxon>Toxocara</taxon>
    </lineage>
</organism>
<protein>
    <submittedName>
        <fullName evidence="5">Anaphase-promoting complex subunit 1</fullName>
    </submittedName>
</protein>
<evidence type="ECO:0000256" key="2">
    <source>
        <dbReference type="ARBA" id="ARBA00022618"/>
    </source>
</evidence>
<evidence type="ECO:0000313" key="5">
    <source>
        <dbReference type="EMBL" id="KHN85716.1"/>
    </source>
</evidence>
<keyword evidence="2" id="KW-0132">Cell division</keyword>
<evidence type="ECO:0000256" key="3">
    <source>
        <dbReference type="ARBA" id="ARBA00022776"/>
    </source>
</evidence>
<dbReference type="InterPro" id="IPR011989">
    <property type="entry name" value="ARM-like"/>
</dbReference>
<dbReference type="Gene3D" id="1.25.10.10">
    <property type="entry name" value="Leucine-rich Repeat Variant"/>
    <property type="match status" value="1"/>
</dbReference>
<dbReference type="InterPro" id="IPR024990">
    <property type="entry name" value="Apc1"/>
</dbReference>
<dbReference type="PANTHER" id="PTHR12827">
    <property type="entry name" value="MEIOTIC CHECKPOINT REGULATOR TSG24 FAMILY MEMBER"/>
    <property type="match status" value="1"/>
</dbReference>
<sequence>LEASPRLASFYREHGIVAAIDMRGSELELIAPEICMESIWIEPHRRQADDMPCKMPATIAFFTTDLIGQNFVCFYSSEWEILKCVRIISHDDGSFTAIRGFTTIKCISATNIKGRRLMAVVEKDQSTVLYTGVCRLGTLYVQHTPIEHSLFSSTPAQSPTAHESASSCCVTMCAPVRSVYPFRRGHFIVEGKDCVYSICRVAPSTSCNFVDECLEHVCSLLPNDRALKFASSWVLANNWRLLSGCRGNRLSLEMALFIQFLLSKCGVNIHNFPYFSEIEKLKVQCASSAGDAKKKRTAMADRSSLWEYMLSRESADTGYAQTETKWRRQYSVDISEEAELHSHARFMLSGLHASYEHAKMDTRLAFLTPMMASALHALSTIFALPAYVKYYREDFADLVNDAFEFRSDAAKGDLSSMRRLSERVPSLHGSVLRVLEERCLVGSLSCPTKCLPIVVLIAIGLGKIRNTFELQRAVGKNWEKKLGLSELDASFLFDTLDSIRGSPGDKCRSCARLFNVSEHFLMNLPPSVALLVCEILYDDRLLALNFFCPVPVVKPYRMLPSEEEIYRTVRFRWKYDMRFTNAMQMLDSSHPIFIPANNGVSEMEQRDMQEQMLTVVNMRTLTQCFGRAAIEFRHLVPPMNMPLSVPELCLQGRLHPCNMPFEMQHTEASKVMIEWGAFYNGVAAGLRVGSERSCNLDGEWLALSVSEQIEKLKVQCASSAGDAKKKRTAMADRSSLWEYMLSRESADTGYAQTETKWRRQYSVDISEEAELHSHARFMLSGLHASYEHAKMDTRLAFLTPMMASALHALSTIFALPAYVKYYREDFADLVNDAFEFRSDAAKGDLSSMRRLSERVPSLHGSVLRVLEERCLVGSLSCPTKCLPIVVLIAIGLGKIRNTFELQRAVGKNWEKKLGLSELDASFLFDTLDSIRGSPGDKCRSCARLFNVSEHFLMNLPPSVALLVCEILYDDRLLALNFFCPVPVVKPYRMLPSEEEIYRTVRFRWKYDMRFTNAMQMLDSSHPIFIPANNGVSEMEQRDMQEQMLTVVNMRTLTQCFGRAAIEFRHLVPPMNMPLSVPELCLQGRLHPCNMPFEMQHTEASKVMIEWGAFYNGVAAGLRVGSERSCNLDGEWLALSVSEQKGSASAGMIYAFGLNGHMAKINLFTIHELLSAGDRLMSASVLLGYAANMLATGDRQIYKVLVTHLPFMMGPTLLELHIDPMVQTAALVGLGLLFAKSSHLGILSLLLNEIGKPAPLDQEPWTDRYSYTLAVGFAVGLISLGQGEQLSADIPFMERYPSLQSRLLLMMEGGPRSLCVFPTNAPTDILPPGTTDSVNANVPQMSNHVMEFDNVNPHLSSKFYL</sequence>
<dbReference type="GO" id="GO:0007091">
    <property type="term" value="P:metaphase/anaphase transition of mitotic cell cycle"/>
    <property type="evidence" value="ECO:0007669"/>
    <property type="project" value="TreeGrafter"/>
</dbReference>
<dbReference type="EMBL" id="JPKZ01000742">
    <property type="protein sequence ID" value="KHN85716.1"/>
    <property type="molecule type" value="Genomic_DNA"/>
</dbReference>
<dbReference type="Proteomes" id="UP000031036">
    <property type="component" value="Unassembled WGS sequence"/>
</dbReference>
<evidence type="ECO:0000313" key="6">
    <source>
        <dbReference type="Proteomes" id="UP000031036"/>
    </source>
</evidence>
<keyword evidence="6" id="KW-1185">Reference proteome</keyword>
<dbReference type="GO" id="GO:0070979">
    <property type="term" value="P:protein K11-linked ubiquitination"/>
    <property type="evidence" value="ECO:0007669"/>
    <property type="project" value="TreeGrafter"/>
</dbReference>
<gene>
    <name evidence="5" type="primary">ANAPC1</name>
    <name evidence="5" type="ORF">Tcan_03674</name>
</gene>
<keyword evidence="4" id="KW-0131">Cell cycle</keyword>
<feature type="non-terminal residue" evidence="5">
    <location>
        <position position="1"/>
    </location>
</feature>
<proteinExistence type="inferred from homology"/>
<dbReference type="GO" id="GO:0031145">
    <property type="term" value="P:anaphase-promoting complex-dependent catabolic process"/>
    <property type="evidence" value="ECO:0007669"/>
    <property type="project" value="TreeGrafter"/>
</dbReference>
<dbReference type="GO" id="GO:0051301">
    <property type="term" value="P:cell division"/>
    <property type="evidence" value="ECO:0007669"/>
    <property type="project" value="UniProtKB-KW"/>
</dbReference>
<reference evidence="5 6" key="1">
    <citation type="submission" date="2014-11" db="EMBL/GenBank/DDBJ databases">
        <title>Genetic blueprint of the zoonotic pathogen Toxocara canis.</title>
        <authorList>
            <person name="Zhu X.-Q."/>
            <person name="Korhonen P.K."/>
            <person name="Cai H."/>
            <person name="Young N.D."/>
            <person name="Nejsum P."/>
            <person name="von Samson-Himmelstjerna G."/>
            <person name="Boag P.R."/>
            <person name="Tan P."/>
            <person name="Li Q."/>
            <person name="Min J."/>
            <person name="Yang Y."/>
            <person name="Wang X."/>
            <person name="Fang X."/>
            <person name="Hall R.S."/>
            <person name="Hofmann A."/>
            <person name="Sternberg P.W."/>
            <person name="Jex A.R."/>
            <person name="Gasser R.B."/>
        </authorList>
    </citation>
    <scope>NUCLEOTIDE SEQUENCE [LARGE SCALE GENOMIC DNA]</scope>
    <source>
        <strain evidence="5">PN_DK_2014</strain>
    </source>
</reference>
<comment type="similarity">
    <text evidence="1">Belongs to the APC1 family.</text>
</comment>
<accession>A0A0B2VQB5</accession>
<comment type="caution">
    <text evidence="5">The sequence shown here is derived from an EMBL/GenBank/DDBJ whole genome shotgun (WGS) entry which is preliminary data.</text>
</comment>
<evidence type="ECO:0000256" key="4">
    <source>
        <dbReference type="ARBA" id="ARBA00023306"/>
    </source>
</evidence>
<dbReference type="PANTHER" id="PTHR12827:SF3">
    <property type="entry name" value="ANAPHASE-PROMOTING COMPLEX SUBUNIT 1"/>
    <property type="match status" value="1"/>
</dbReference>
<dbReference type="GO" id="GO:0060090">
    <property type="term" value="F:molecular adaptor activity"/>
    <property type="evidence" value="ECO:0007669"/>
    <property type="project" value="TreeGrafter"/>
</dbReference>